<dbReference type="Pfam" id="PF18478">
    <property type="entry name" value="PIN_10"/>
    <property type="match status" value="1"/>
</dbReference>
<evidence type="ECO:0000259" key="2">
    <source>
        <dbReference type="Pfam" id="PF18478"/>
    </source>
</evidence>
<protein>
    <recommendedName>
        <fullName evidence="2">VapC45 PIN like domain-containing protein</fullName>
    </recommendedName>
</protein>
<organism evidence="3 4">
    <name type="scientific">Brevundimonas intermedia</name>
    <dbReference type="NCBI Taxonomy" id="74315"/>
    <lineage>
        <taxon>Bacteria</taxon>
        <taxon>Pseudomonadati</taxon>
        <taxon>Pseudomonadota</taxon>
        <taxon>Alphaproteobacteria</taxon>
        <taxon>Caulobacterales</taxon>
        <taxon>Caulobacteraceae</taxon>
        <taxon>Brevundimonas</taxon>
    </lineage>
</organism>
<dbReference type="InterPro" id="IPR041375">
    <property type="entry name" value="VapC45_PIN-like"/>
</dbReference>
<proteinExistence type="predicted"/>
<dbReference type="Proteomes" id="UP000298216">
    <property type="component" value="Unassembled WGS sequence"/>
</dbReference>
<feature type="region of interest" description="Disordered" evidence="1">
    <location>
        <begin position="144"/>
        <end position="167"/>
    </location>
</feature>
<evidence type="ECO:0000256" key="1">
    <source>
        <dbReference type="SAM" id="MobiDB-lite"/>
    </source>
</evidence>
<comment type="caution">
    <text evidence="3">The sequence shown here is derived from an EMBL/GenBank/DDBJ whole genome shotgun (WGS) entry which is preliminary data.</text>
</comment>
<dbReference type="AlphaFoldDB" id="A0A4Y9S049"/>
<dbReference type="EMBL" id="SPVH01000006">
    <property type="protein sequence ID" value="TFW12908.1"/>
    <property type="molecule type" value="Genomic_DNA"/>
</dbReference>
<name>A0A4Y9S049_9CAUL</name>
<accession>A0A4Y9S049</accession>
<evidence type="ECO:0000313" key="3">
    <source>
        <dbReference type="EMBL" id="TFW12908.1"/>
    </source>
</evidence>
<dbReference type="OrthoDB" id="7572575at2"/>
<keyword evidence="4" id="KW-1185">Reference proteome</keyword>
<sequence length="167" mass="18862">MTLIRFDECINHRIVDALRAIRVPQNFQLETPQELAQRGQPDVNWIEDFAARGGRLVVSGDGNMRRVQLERAALEASGLIAVFPHMKWYGSLGRWGQAAFFLVWFPAIMRLAEEAEAGAHFRIPTSLSGQFESLEQLKSLAEIEQEREEKAAKREAARQAQPDDTDG</sequence>
<feature type="domain" description="VapC45 PIN like" evidence="2">
    <location>
        <begin position="4"/>
        <end position="83"/>
    </location>
</feature>
<feature type="compositionally biased region" description="Basic and acidic residues" evidence="1">
    <location>
        <begin position="147"/>
        <end position="157"/>
    </location>
</feature>
<gene>
    <name evidence="3" type="ORF">EGY25_13090</name>
</gene>
<evidence type="ECO:0000313" key="4">
    <source>
        <dbReference type="Proteomes" id="UP000298216"/>
    </source>
</evidence>
<reference evidence="3 4" key="1">
    <citation type="submission" date="2019-03" db="EMBL/GenBank/DDBJ databases">
        <title>Draft genome of Brevundimonas sp. a heavy metal resistant soil bacteria.</title>
        <authorList>
            <person name="Soto J."/>
        </authorList>
    </citation>
    <scope>NUCLEOTIDE SEQUENCE [LARGE SCALE GENOMIC DNA]</scope>
    <source>
        <strain evidence="3 4">B-10</strain>
    </source>
</reference>
<dbReference type="RefSeq" id="WP_135195375.1">
    <property type="nucleotide sequence ID" value="NZ_SPVH01000006.1"/>
</dbReference>